<protein>
    <recommendedName>
        <fullName evidence="1">N-acetyltransferase domain-containing protein</fullName>
    </recommendedName>
</protein>
<dbReference type="SUPFAM" id="SSF55729">
    <property type="entry name" value="Acyl-CoA N-acyltransferases (Nat)"/>
    <property type="match status" value="1"/>
</dbReference>
<dbReference type="CDD" id="cd04301">
    <property type="entry name" value="NAT_SF"/>
    <property type="match status" value="1"/>
</dbReference>
<evidence type="ECO:0000259" key="1">
    <source>
        <dbReference type="PROSITE" id="PS51186"/>
    </source>
</evidence>
<reference evidence="2 3" key="1">
    <citation type="journal article" date="2016" name="Nat. Commun.">
        <title>Thousands of microbial genomes shed light on interconnected biogeochemical processes in an aquifer system.</title>
        <authorList>
            <person name="Anantharaman K."/>
            <person name="Brown C.T."/>
            <person name="Hug L.A."/>
            <person name="Sharon I."/>
            <person name="Castelle C.J."/>
            <person name="Probst A.J."/>
            <person name="Thomas B.C."/>
            <person name="Singh A."/>
            <person name="Wilkins M.J."/>
            <person name="Karaoz U."/>
            <person name="Brodie E.L."/>
            <person name="Williams K.H."/>
            <person name="Hubbard S.S."/>
            <person name="Banfield J.F."/>
        </authorList>
    </citation>
    <scope>NUCLEOTIDE SEQUENCE [LARGE SCALE GENOMIC DNA]</scope>
</reference>
<evidence type="ECO:0000313" key="3">
    <source>
        <dbReference type="Proteomes" id="UP000178935"/>
    </source>
</evidence>
<dbReference type="Gene3D" id="3.40.630.30">
    <property type="match status" value="1"/>
</dbReference>
<organism evidence="2 3">
    <name type="scientific">Candidatus Staskawiczbacteria bacterium RIFOXYD1_FULL_32_13</name>
    <dbReference type="NCBI Taxonomy" id="1802234"/>
    <lineage>
        <taxon>Bacteria</taxon>
        <taxon>Candidatus Staskawicziibacteriota</taxon>
    </lineage>
</organism>
<proteinExistence type="predicted"/>
<dbReference type="PROSITE" id="PS51186">
    <property type="entry name" value="GNAT"/>
    <property type="match status" value="1"/>
</dbReference>
<dbReference type="AlphaFoldDB" id="A0A1G2JN30"/>
<sequence length="147" mass="17719">MEIIKAKLKDKLGIKEIANLLKIDTMSDTDFVWNKDDFIEKQINNEEYFIVKDNDRIVGIMSFRQRQDIMYIETMAIIKEFQSKGMGTQFINFAKKYTLENNLNTLRAYTFYKYNTKEFYLKKGFTLLNKIGKYGKEKYYRFEMKIN</sequence>
<dbReference type="Proteomes" id="UP000178935">
    <property type="component" value="Unassembled WGS sequence"/>
</dbReference>
<accession>A0A1G2JN30</accession>
<evidence type="ECO:0000313" key="2">
    <source>
        <dbReference type="EMBL" id="OGZ88555.1"/>
    </source>
</evidence>
<dbReference type="InterPro" id="IPR000182">
    <property type="entry name" value="GNAT_dom"/>
</dbReference>
<dbReference type="InterPro" id="IPR016181">
    <property type="entry name" value="Acyl_CoA_acyltransferase"/>
</dbReference>
<dbReference type="GO" id="GO:0016747">
    <property type="term" value="F:acyltransferase activity, transferring groups other than amino-acyl groups"/>
    <property type="evidence" value="ECO:0007669"/>
    <property type="project" value="InterPro"/>
</dbReference>
<feature type="domain" description="N-acetyltransferase" evidence="1">
    <location>
        <begin position="1"/>
        <end position="147"/>
    </location>
</feature>
<comment type="caution">
    <text evidence="2">The sequence shown here is derived from an EMBL/GenBank/DDBJ whole genome shotgun (WGS) entry which is preliminary data.</text>
</comment>
<gene>
    <name evidence="2" type="ORF">A2561_04625</name>
</gene>
<dbReference type="Pfam" id="PF00583">
    <property type="entry name" value="Acetyltransf_1"/>
    <property type="match status" value="1"/>
</dbReference>
<dbReference type="EMBL" id="MHPU01000020">
    <property type="protein sequence ID" value="OGZ88555.1"/>
    <property type="molecule type" value="Genomic_DNA"/>
</dbReference>
<name>A0A1G2JN30_9BACT</name>